<dbReference type="InterPro" id="IPR058533">
    <property type="entry name" value="Cation_efflux_TM"/>
</dbReference>
<dbReference type="PANTHER" id="PTHR43840:SF15">
    <property type="entry name" value="MITOCHONDRIAL METAL TRANSPORTER 1-RELATED"/>
    <property type="match status" value="1"/>
</dbReference>
<dbReference type="Pfam" id="PF01545">
    <property type="entry name" value="Cation_efflux"/>
    <property type="match status" value="1"/>
</dbReference>
<reference evidence="9" key="1">
    <citation type="journal article" date="2020" name="mSystems">
        <title>Genome- and Community-Level Interaction Insights into Carbon Utilization and Element Cycling Functions of Hydrothermarchaeota in Hydrothermal Sediment.</title>
        <authorList>
            <person name="Zhou Z."/>
            <person name="Liu Y."/>
            <person name="Xu W."/>
            <person name="Pan J."/>
            <person name="Luo Z.H."/>
            <person name="Li M."/>
        </authorList>
    </citation>
    <scope>NUCLEOTIDE SEQUENCE [LARGE SCALE GENOMIC DNA]</scope>
    <source>
        <strain evidence="9">SpSt-26</strain>
    </source>
</reference>
<feature type="domain" description="Cation efflux protein transmembrane" evidence="7">
    <location>
        <begin position="3"/>
        <end position="192"/>
    </location>
</feature>
<feature type="transmembrane region" description="Helical" evidence="6">
    <location>
        <begin position="164"/>
        <end position="182"/>
    </location>
</feature>
<evidence type="ECO:0000256" key="5">
    <source>
        <dbReference type="ARBA" id="ARBA00023136"/>
    </source>
</evidence>
<protein>
    <submittedName>
        <fullName evidence="9">Cation transporter</fullName>
    </submittedName>
</protein>
<dbReference type="GO" id="GO:0008324">
    <property type="term" value="F:monoatomic cation transmembrane transporter activity"/>
    <property type="evidence" value="ECO:0007669"/>
    <property type="project" value="InterPro"/>
</dbReference>
<feature type="domain" description="Cation efflux protein cytoplasmic" evidence="8">
    <location>
        <begin position="197"/>
        <end position="273"/>
    </location>
</feature>
<dbReference type="PANTHER" id="PTHR43840">
    <property type="entry name" value="MITOCHONDRIAL METAL TRANSPORTER 1-RELATED"/>
    <property type="match status" value="1"/>
</dbReference>
<keyword evidence="4 6" id="KW-1133">Transmembrane helix</keyword>
<keyword evidence="3 6" id="KW-0812">Transmembrane</keyword>
<dbReference type="EMBL" id="DSLA01000029">
    <property type="protein sequence ID" value="HEH34859.1"/>
    <property type="molecule type" value="Genomic_DNA"/>
</dbReference>
<organism evidence="9">
    <name type="scientific">Archaeoglobus fulgidus</name>
    <dbReference type="NCBI Taxonomy" id="2234"/>
    <lineage>
        <taxon>Archaea</taxon>
        <taxon>Methanobacteriati</taxon>
        <taxon>Methanobacteriota</taxon>
        <taxon>Archaeoglobi</taxon>
        <taxon>Archaeoglobales</taxon>
        <taxon>Archaeoglobaceae</taxon>
        <taxon>Archaeoglobus</taxon>
    </lineage>
</organism>
<dbReference type="InterPro" id="IPR050291">
    <property type="entry name" value="CDF_Transporter"/>
</dbReference>
<dbReference type="SUPFAM" id="SSF161111">
    <property type="entry name" value="Cation efflux protein transmembrane domain-like"/>
    <property type="match status" value="1"/>
</dbReference>
<dbReference type="InterPro" id="IPR002524">
    <property type="entry name" value="Cation_efflux"/>
</dbReference>
<dbReference type="Gene3D" id="1.20.1510.10">
    <property type="entry name" value="Cation efflux protein transmembrane domain"/>
    <property type="match status" value="1"/>
</dbReference>
<feature type="transmembrane region" description="Helical" evidence="6">
    <location>
        <begin position="109"/>
        <end position="126"/>
    </location>
</feature>
<evidence type="ECO:0000256" key="3">
    <source>
        <dbReference type="ARBA" id="ARBA00022692"/>
    </source>
</evidence>
<name>A0A7J2TGK0_ARCFL</name>
<accession>A0A7J2TGK0</accession>
<evidence type="ECO:0000256" key="2">
    <source>
        <dbReference type="ARBA" id="ARBA00022448"/>
    </source>
</evidence>
<gene>
    <name evidence="9" type="ORF">ENP88_01620</name>
</gene>
<keyword evidence="2" id="KW-0813">Transport</keyword>
<proteinExistence type="predicted"/>
<evidence type="ECO:0000256" key="6">
    <source>
        <dbReference type="SAM" id="Phobius"/>
    </source>
</evidence>
<dbReference type="InterPro" id="IPR027469">
    <property type="entry name" value="Cation_efflux_TMD_sf"/>
</dbReference>
<evidence type="ECO:0000256" key="4">
    <source>
        <dbReference type="ARBA" id="ARBA00022989"/>
    </source>
</evidence>
<dbReference type="InterPro" id="IPR027470">
    <property type="entry name" value="Cation_efflux_CTD"/>
</dbReference>
<evidence type="ECO:0000256" key="1">
    <source>
        <dbReference type="ARBA" id="ARBA00004141"/>
    </source>
</evidence>
<comment type="subcellular location">
    <subcellularLocation>
        <location evidence="1">Membrane</location>
        <topology evidence="1">Multi-pass membrane protein</topology>
    </subcellularLocation>
</comment>
<dbReference type="InterPro" id="IPR036837">
    <property type="entry name" value="Cation_efflux_CTD_sf"/>
</dbReference>
<feature type="transmembrane region" description="Helical" evidence="6">
    <location>
        <begin position="29"/>
        <end position="49"/>
    </location>
</feature>
<keyword evidence="5 6" id="KW-0472">Membrane</keyword>
<evidence type="ECO:0000313" key="9">
    <source>
        <dbReference type="EMBL" id="HEH34859.1"/>
    </source>
</evidence>
<dbReference type="Pfam" id="PF16916">
    <property type="entry name" value="ZT_dimer"/>
    <property type="match status" value="1"/>
</dbReference>
<feature type="transmembrane region" description="Helical" evidence="6">
    <location>
        <begin position="5"/>
        <end position="23"/>
    </location>
</feature>
<dbReference type="AlphaFoldDB" id="A0A7J2TGK0"/>
<sequence>MRLIVVLSVYLLALIIKIVAYYFSNLLVILADAMHSIADIAFLLILIVASHISKKAADRQHPFGHGLVKNLASLVVSIAFITLISFELLKEGFERILNPKSYENIEIALFAEIMVLLLLFSLLPFLSRGEGILNKTAMMETVNDSLSTIAAIIGIAAVKIGHSIFDGISAIAVALLIAYNSFRLFKENAMFLLGFSPPGDFYSKVERSVMEVNGVNGVHEMLAVYTAEKEIHLDMHVTIDREMRIEDAEKLSNEIVKKLKAEFPEIKHVSIHFCSLIDKKDK</sequence>
<dbReference type="NCBIfam" id="TIGR01297">
    <property type="entry name" value="CDF"/>
    <property type="match status" value="1"/>
</dbReference>
<evidence type="ECO:0000259" key="7">
    <source>
        <dbReference type="Pfam" id="PF01545"/>
    </source>
</evidence>
<dbReference type="SUPFAM" id="SSF160240">
    <property type="entry name" value="Cation efflux protein cytoplasmic domain-like"/>
    <property type="match status" value="1"/>
</dbReference>
<dbReference type="Gene3D" id="3.30.70.1350">
    <property type="entry name" value="Cation efflux protein, cytoplasmic domain"/>
    <property type="match status" value="1"/>
</dbReference>
<dbReference type="GO" id="GO:0016020">
    <property type="term" value="C:membrane"/>
    <property type="evidence" value="ECO:0007669"/>
    <property type="project" value="UniProtKB-SubCell"/>
</dbReference>
<feature type="transmembrane region" description="Helical" evidence="6">
    <location>
        <begin position="70"/>
        <end position="89"/>
    </location>
</feature>
<comment type="caution">
    <text evidence="9">The sequence shown here is derived from an EMBL/GenBank/DDBJ whole genome shotgun (WGS) entry which is preliminary data.</text>
</comment>
<evidence type="ECO:0000259" key="8">
    <source>
        <dbReference type="Pfam" id="PF16916"/>
    </source>
</evidence>